<dbReference type="Pfam" id="PF04500">
    <property type="entry name" value="FLYWCH"/>
    <property type="match status" value="1"/>
</dbReference>
<proteinExistence type="predicted"/>
<dbReference type="GO" id="GO:0008270">
    <property type="term" value="F:zinc ion binding"/>
    <property type="evidence" value="ECO:0007669"/>
    <property type="project" value="UniProtKB-KW"/>
</dbReference>
<reference evidence="5" key="1">
    <citation type="submission" date="2021-02" db="EMBL/GenBank/DDBJ databases">
        <authorList>
            <person name="Nowell W R."/>
        </authorList>
    </citation>
    <scope>NUCLEOTIDE SEQUENCE</scope>
</reference>
<evidence type="ECO:0000256" key="3">
    <source>
        <dbReference type="ARBA" id="ARBA00022833"/>
    </source>
</evidence>
<dbReference type="AlphaFoldDB" id="A0A8S3JNW3"/>
<comment type="caution">
    <text evidence="5">The sequence shown here is derived from an EMBL/GenBank/DDBJ whole genome shotgun (WGS) entry which is preliminary data.</text>
</comment>
<sequence length="140" mass="15869">MILHEGYIYTVERTTKTKSIFRCKNRDCKARCHTSLSMDAFLSLPTSHCRAPQPDGVPAIQLENEIKANAAITDESTSTIIHSALRTYPLSAAGQLRKNQSLMLMIQQQRTTETVDVDGHLPEKLRKTYHDEGFILHEDK</sequence>
<keyword evidence="3" id="KW-0862">Zinc</keyword>
<protein>
    <recommendedName>
        <fullName evidence="4">FLYWCH-type domain-containing protein</fullName>
    </recommendedName>
</protein>
<organism evidence="5 6">
    <name type="scientific">Rotaria magnacalcarata</name>
    <dbReference type="NCBI Taxonomy" id="392030"/>
    <lineage>
        <taxon>Eukaryota</taxon>
        <taxon>Metazoa</taxon>
        <taxon>Spiralia</taxon>
        <taxon>Gnathifera</taxon>
        <taxon>Rotifera</taxon>
        <taxon>Eurotatoria</taxon>
        <taxon>Bdelloidea</taxon>
        <taxon>Philodinida</taxon>
        <taxon>Philodinidae</taxon>
        <taxon>Rotaria</taxon>
    </lineage>
</organism>
<dbReference type="InterPro" id="IPR007588">
    <property type="entry name" value="Znf_FLYWCH"/>
</dbReference>
<dbReference type="Proteomes" id="UP000676336">
    <property type="component" value="Unassembled WGS sequence"/>
</dbReference>
<evidence type="ECO:0000313" key="5">
    <source>
        <dbReference type="EMBL" id="CAF5220426.1"/>
    </source>
</evidence>
<evidence type="ECO:0000256" key="2">
    <source>
        <dbReference type="ARBA" id="ARBA00022771"/>
    </source>
</evidence>
<evidence type="ECO:0000256" key="1">
    <source>
        <dbReference type="ARBA" id="ARBA00022723"/>
    </source>
</evidence>
<evidence type="ECO:0000259" key="4">
    <source>
        <dbReference type="Pfam" id="PF04500"/>
    </source>
</evidence>
<gene>
    <name evidence="5" type="ORF">SMN809_LOCUS81893</name>
</gene>
<feature type="non-terminal residue" evidence="5">
    <location>
        <position position="140"/>
    </location>
</feature>
<feature type="domain" description="FLYWCH-type" evidence="4">
    <location>
        <begin position="1"/>
        <end position="49"/>
    </location>
</feature>
<dbReference type="Gene3D" id="2.20.25.240">
    <property type="match status" value="1"/>
</dbReference>
<keyword evidence="2" id="KW-0863">Zinc-finger</keyword>
<name>A0A8S3JNW3_9BILA</name>
<keyword evidence="1" id="KW-0479">Metal-binding</keyword>
<accession>A0A8S3JNW3</accession>
<evidence type="ECO:0000313" key="6">
    <source>
        <dbReference type="Proteomes" id="UP000676336"/>
    </source>
</evidence>
<dbReference type="EMBL" id="CAJOBI010349764">
    <property type="protein sequence ID" value="CAF5220426.1"/>
    <property type="molecule type" value="Genomic_DNA"/>
</dbReference>